<dbReference type="Gene3D" id="1.10.287.1490">
    <property type="match status" value="1"/>
</dbReference>
<feature type="compositionally biased region" description="Pro residues" evidence="2">
    <location>
        <begin position="76"/>
        <end position="85"/>
    </location>
</feature>
<dbReference type="EMBL" id="MU150366">
    <property type="protein sequence ID" value="KAF9457580.1"/>
    <property type="molecule type" value="Genomic_DNA"/>
</dbReference>
<feature type="compositionally biased region" description="Polar residues" evidence="2">
    <location>
        <begin position="640"/>
        <end position="654"/>
    </location>
</feature>
<comment type="caution">
    <text evidence="4">The sequence shown here is derived from an EMBL/GenBank/DDBJ whole genome shotgun (WGS) entry which is preliminary data.</text>
</comment>
<name>A0A9P5XXP4_9AGAR</name>
<feature type="compositionally biased region" description="Basic residues" evidence="2">
    <location>
        <begin position="57"/>
        <end position="67"/>
    </location>
</feature>
<feature type="compositionally biased region" description="Polar residues" evidence="2">
    <location>
        <begin position="273"/>
        <end position="286"/>
    </location>
</feature>
<protein>
    <submittedName>
        <fullName evidence="4">Uncharacterized protein</fullName>
    </submittedName>
</protein>
<feature type="compositionally biased region" description="Basic residues" evidence="2">
    <location>
        <begin position="243"/>
        <end position="252"/>
    </location>
</feature>
<feature type="compositionally biased region" description="Low complexity" evidence="2">
    <location>
        <begin position="429"/>
        <end position="443"/>
    </location>
</feature>
<feature type="region of interest" description="Disordered" evidence="2">
    <location>
        <begin position="425"/>
        <end position="466"/>
    </location>
</feature>
<feature type="region of interest" description="Disordered" evidence="2">
    <location>
        <begin position="26"/>
        <end position="98"/>
    </location>
</feature>
<feature type="region of interest" description="Disordered" evidence="2">
    <location>
        <begin position="557"/>
        <end position="581"/>
    </location>
</feature>
<feature type="compositionally biased region" description="Low complexity" evidence="2">
    <location>
        <begin position="216"/>
        <end position="229"/>
    </location>
</feature>
<organism evidence="4 5">
    <name type="scientific">Collybia nuda</name>
    <dbReference type="NCBI Taxonomy" id="64659"/>
    <lineage>
        <taxon>Eukaryota</taxon>
        <taxon>Fungi</taxon>
        <taxon>Dikarya</taxon>
        <taxon>Basidiomycota</taxon>
        <taxon>Agaricomycotina</taxon>
        <taxon>Agaricomycetes</taxon>
        <taxon>Agaricomycetidae</taxon>
        <taxon>Agaricales</taxon>
        <taxon>Tricholomatineae</taxon>
        <taxon>Clitocybaceae</taxon>
        <taxon>Collybia</taxon>
    </lineage>
</organism>
<feature type="compositionally biased region" description="Low complexity" evidence="2">
    <location>
        <begin position="176"/>
        <end position="195"/>
    </location>
</feature>
<dbReference type="InterPro" id="IPR013761">
    <property type="entry name" value="SAM/pointed_sf"/>
</dbReference>
<evidence type="ECO:0000256" key="3">
    <source>
        <dbReference type="SAM" id="Phobius"/>
    </source>
</evidence>
<feature type="transmembrane region" description="Helical" evidence="3">
    <location>
        <begin position="883"/>
        <end position="906"/>
    </location>
</feature>
<feature type="region of interest" description="Disordered" evidence="2">
    <location>
        <begin position="696"/>
        <end position="740"/>
    </location>
</feature>
<keyword evidence="1" id="KW-0175">Coiled coil</keyword>
<keyword evidence="3" id="KW-0812">Transmembrane</keyword>
<dbReference type="Gene3D" id="1.10.150.50">
    <property type="entry name" value="Transcription Factor, Ets-1"/>
    <property type="match status" value="1"/>
</dbReference>
<feature type="compositionally biased region" description="Polar residues" evidence="2">
    <location>
        <begin position="698"/>
        <end position="712"/>
    </location>
</feature>
<evidence type="ECO:0000256" key="2">
    <source>
        <dbReference type="SAM" id="MobiDB-lite"/>
    </source>
</evidence>
<evidence type="ECO:0000313" key="5">
    <source>
        <dbReference type="Proteomes" id="UP000807353"/>
    </source>
</evidence>
<evidence type="ECO:0000256" key="1">
    <source>
        <dbReference type="SAM" id="Coils"/>
    </source>
</evidence>
<feature type="transmembrane region" description="Helical" evidence="3">
    <location>
        <begin position="927"/>
        <end position="947"/>
    </location>
</feature>
<dbReference type="OrthoDB" id="2425321at2759"/>
<feature type="compositionally biased region" description="Low complexity" evidence="2">
    <location>
        <begin position="287"/>
        <end position="298"/>
    </location>
</feature>
<keyword evidence="3" id="KW-0472">Membrane</keyword>
<feature type="region of interest" description="Disordered" evidence="2">
    <location>
        <begin position="167"/>
        <end position="402"/>
    </location>
</feature>
<dbReference type="Proteomes" id="UP000807353">
    <property type="component" value="Unassembled WGS sequence"/>
</dbReference>
<feature type="compositionally biased region" description="Basic and acidic residues" evidence="2">
    <location>
        <begin position="714"/>
        <end position="727"/>
    </location>
</feature>
<gene>
    <name evidence="4" type="ORF">BDZ94DRAFT_1301816</name>
</gene>
<feature type="coiled-coil region" evidence="1">
    <location>
        <begin position="745"/>
        <end position="779"/>
    </location>
</feature>
<sequence>MSIDKGSHIIKPNPHPYAIKTTSTALLSRSASIPSSTTSTPYYYVPSSPSPSPTKTHAPRPSRHRYSRSLTSNDPRPLPVPPGDALPPVFNSPQGPKQWTPEQLAEFLEEKIPGEEVRQLVIRHEIGGRAFLRFDDGVLDAYSVPKTLRPALLSAVRSLKQRVLHGRINPFSTDNTTSRQSISRSASSSPTRPITNPRFSSSCTHDPEEDDPAYLSSSSSFSSVSSTSSLRNLGNGDPDGSSHRRRRTRRDGRVHGIVASLERSGSVDEGHSPTRSQQGSPTRALNSSPTRFSTSPTRGLYTRDPSDSTSNNSTDDEPGDYFSGYGLSTSRYDPRGRPLPFPPAEHQLQFAPTPGSPSKDPPLLLPRKGMPLASPQHTGGSFGSMENTPQHTGASVGGRPLPLPPNGGFIPIPLEDGSVFGSEKSVYESARSSPTGSTTSSHSGVRMSRGRRKDNADRGSEEEMSVDDILASLGTGGEKLPLELSAVGENETYKADRTGIGEGPKVGLVRRGRVRKPSSQVSMRGGDEEMTMEELLAIEGDGKGAEAWEMDLTMGETVKRVPGGGGKEELKTSPDGAGSVKSPYSELGELSGSVQVVADTVKPSPSSPSLEMISTPPVASLRPRTLATGSMRLSEPIPISQFSPTSISKGTQDRLSMPGSAERLSMTSRTRGRKLKVKEGRDRRGVVDVFGHEVDLLGSSQGTTSEDGQPQTPVEDKLRSPSREEKSLPLPPQEEAPIIDLSPILDQRNSEVEALKQEVGALKEELVMLKEENGMLREETVTLKMELGTTQGELGTAQANAVESHSEIATLRADLVASKSVVTALEAEVAATRGVAEALRTRTAEMEERIRVSEDARAKANETPAVEDTDESLRVKVFKNLKMLALAWSISIPGLNGLFSTTANISSGANGRNRRRQDVYDPRQAPFPRYVLLVGIGMCAFMLRGIVRRVLGLGGGGVGALGGRAVRGVGGVGVRRL</sequence>
<proteinExistence type="predicted"/>
<keyword evidence="5" id="KW-1185">Reference proteome</keyword>
<dbReference type="AlphaFoldDB" id="A0A9P5XXP4"/>
<feature type="region of interest" description="Disordered" evidence="2">
    <location>
        <begin position="636"/>
        <end position="680"/>
    </location>
</feature>
<accession>A0A9P5XXP4</accession>
<reference evidence="4" key="1">
    <citation type="submission" date="2020-11" db="EMBL/GenBank/DDBJ databases">
        <authorList>
            <consortium name="DOE Joint Genome Institute"/>
            <person name="Ahrendt S."/>
            <person name="Riley R."/>
            <person name="Andreopoulos W."/>
            <person name="Labutti K."/>
            <person name="Pangilinan J."/>
            <person name="Ruiz-Duenas F.J."/>
            <person name="Barrasa J.M."/>
            <person name="Sanchez-Garcia M."/>
            <person name="Camarero S."/>
            <person name="Miyauchi S."/>
            <person name="Serrano A."/>
            <person name="Linde D."/>
            <person name="Babiker R."/>
            <person name="Drula E."/>
            <person name="Ayuso-Fernandez I."/>
            <person name="Pacheco R."/>
            <person name="Padilla G."/>
            <person name="Ferreira P."/>
            <person name="Barriuso J."/>
            <person name="Kellner H."/>
            <person name="Castanera R."/>
            <person name="Alfaro M."/>
            <person name="Ramirez L."/>
            <person name="Pisabarro A.G."/>
            <person name="Kuo A."/>
            <person name="Tritt A."/>
            <person name="Lipzen A."/>
            <person name="He G."/>
            <person name="Yan M."/>
            <person name="Ng V."/>
            <person name="Cullen D."/>
            <person name="Martin F."/>
            <person name="Rosso M.-N."/>
            <person name="Henrissat B."/>
            <person name="Hibbett D."/>
            <person name="Martinez A.T."/>
            <person name="Grigoriev I.V."/>
        </authorList>
    </citation>
    <scope>NUCLEOTIDE SEQUENCE</scope>
    <source>
        <strain evidence="4">CBS 247.69</strain>
    </source>
</reference>
<evidence type="ECO:0000313" key="4">
    <source>
        <dbReference type="EMBL" id="KAF9457580.1"/>
    </source>
</evidence>
<keyword evidence="3" id="KW-1133">Transmembrane helix</keyword>
<feature type="compositionally biased region" description="Low complexity" evidence="2">
    <location>
        <begin position="26"/>
        <end position="47"/>
    </location>
</feature>
<feature type="compositionally biased region" description="Polar residues" evidence="2">
    <location>
        <begin position="375"/>
        <end position="393"/>
    </location>
</feature>